<reference evidence="11" key="1">
    <citation type="submission" date="2018-04" db="EMBL/GenBank/DDBJ databases">
        <title>Whole genome sequencing of Hypsizygus marmoreus.</title>
        <authorList>
            <person name="Choi I.-G."/>
            <person name="Min B."/>
            <person name="Kim J.-G."/>
            <person name="Kim S."/>
            <person name="Oh Y.-L."/>
            <person name="Kong W.-S."/>
            <person name="Park H."/>
            <person name="Jeong J."/>
            <person name="Song E.-S."/>
        </authorList>
    </citation>
    <scope>NUCLEOTIDE SEQUENCE [LARGE SCALE GENOMIC DNA]</scope>
    <source>
        <strain evidence="11">51987-8</strain>
    </source>
</reference>
<dbReference type="EMBL" id="LUEZ02000049">
    <property type="protein sequence ID" value="RDB22865.1"/>
    <property type="molecule type" value="Genomic_DNA"/>
</dbReference>
<name>A0A369JR70_HYPMA</name>
<evidence type="ECO:0000256" key="4">
    <source>
        <dbReference type="ARBA" id="ARBA00022603"/>
    </source>
</evidence>
<feature type="compositionally biased region" description="Basic and acidic residues" evidence="10">
    <location>
        <begin position="34"/>
        <end position="49"/>
    </location>
</feature>
<keyword evidence="4 9" id="KW-0489">Methyltransferase</keyword>
<comment type="subcellular location">
    <subcellularLocation>
        <location evidence="1 9">Nucleus</location>
        <location evidence="1 9">Nucleolus</location>
    </subcellularLocation>
</comment>
<dbReference type="EC" id="2.1.1.-" evidence="9"/>
<evidence type="ECO:0000256" key="9">
    <source>
        <dbReference type="RuleBase" id="RU365074"/>
    </source>
</evidence>
<evidence type="ECO:0000256" key="10">
    <source>
        <dbReference type="SAM" id="MobiDB-lite"/>
    </source>
</evidence>
<dbReference type="InParanoid" id="A0A369JR70"/>
<dbReference type="PANTHER" id="PTHR12787">
    <property type="entry name" value="RIBOSOMAL RNA-PROCESSING PROTEIN 8"/>
    <property type="match status" value="1"/>
</dbReference>
<dbReference type="GO" id="GO:0005730">
    <property type="term" value="C:nucleolus"/>
    <property type="evidence" value="ECO:0007669"/>
    <property type="project" value="UniProtKB-SubCell"/>
</dbReference>
<dbReference type="CDD" id="cd02440">
    <property type="entry name" value="AdoMet_MTases"/>
    <property type="match status" value="1"/>
</dbReference>
<dbReference type="GO" id="GO:0042273">
    <property type="term" value="P:ribosomal large subunit biogenesis"/>
    <property type="evidence" value="ECO:0007669"/>
    <property type="project" value="TreeGrafter"/>
</dbReference>
<dbReference type="SUPFAM" id="SSF53335">
    <property type="entry name" value="S-adenosyl-L-methionine-dependent methyltransferases"/>
    <property type="match status" value="1"/>
</dbReference>
<dbReference type="FunCoup" id="A0A369JR70">
    <property type="interactions" value="408"/>
</dbReference>
<dbReference type="InterPro" id="IPR029063">
    <property type="entry name" value="SAM-dependent_MTases_sf"/>
</dbReference>
<evidence type="ECO:0000256" key="1">
    <source>
        <dbReference type="ARBA" id="ARBA00004604"/>
    </source>
</evidence>
<comment type="caution">
    <text evidence="11">The sequence shown here is derived from an EMBL/GenBank/DDBJ whole genome shotgun (WGS) entry which is preliminary data.</text>
</comment>
<sequence length="393" mass="43259">MALFDVPGWTMPAKPVAESSNQVSKKRKRPASLDADKLQAAEVNLDKLVKRLKGNSSEASKSAQTPNRGEISASSKGDRQGKKTKKAKPKASSGAEKKEISWPKPLQPTDKDLALLARPTKKAKTKHMVETSTPPPPAAVSKKAKGLAASLTALQQGMKQSLDGARFRMINESLYKTDSRKAHQMMKEDPQVFEDYHTGFRHQVQVWPTNPVEHYITTFSAYPSKTVIADLGCGDAAIARALVPKGFAVLSFDLVSDGAFVVEADTCSKIPLPGCEETEDEKSGGYGHVVDVVVCALSLMGTNWPNCIREAWRILKTGGELQIAEVASRFTDIEEFQTLVGTIGFKLQSKDDSNSHFTLFEFKKVPRKHKSEKEWAKVVSRASILKPCEYKRR</sequence>
<dbReference type="GO" id="GO:0016433">
    <property type="term" value="F:rRNA (adenine) methyltransferase activity"/>
    <property type="evidence" value="ECO:0007669"/>
    <property type="project" value="TreeGrafter"/>
</dbReference>
<keyword evidence="6 9" id="KW-0949">S-adenosyl-L-methionine</keyword>
<dbReference type="PANTHER" id="PTHR12787:SF0">
    <property type="entry name" value="RIBOSOMAL RNA-PROCESSING PROTEIN 8"/>
    <property type="match status" value="1"/>
</dbReference>
<keyword evidence="7 9" id="KW-0539">Nucleus</keyword>
<feature type="region of interest" description="Disordered" evidence="10">
    <location>
        <begin position="1"/>
        <end position="141"/>
    </location>
</feature>
<dbReference type="FunFam" id="1.10.10.2150:FF:000001">
    <property type="entry name" value="Ribosomal RNA-processing protein 8"/>
    <property type="match status" value="1"/>
</dbReference>
<evidence type="ECO:0000256" key="7">
    <source>
        <dbReference type="ARBA" id="ARBA00023242"/>
    </source>
</evidence>
<evidence type="ECO:0000256" key="3">
    <source>
        <dbReference type="ARBA" id="ARBA00022552"/>
    </source>
</evidence>
<evidence type="ECO:0000313" key="11">
    <source>
        <dbReference type="EMBL" id="RDB22865.1"/>
    </source>
</evidence>
<gene>
    <name evidence="11" type="ORF">Hypma_010341</name>
</gene>
<comment type="function">
    <text evidence="9">S-adenosyl-L-methionine-dependent methyltransferase that specifically methylates the N(1) position of adenine in helix 25.1 in 25S rRNA. Required both for ribosomal 40S and 60S subunits biogenesis. Required for efficient pre-rRNA cleavage at site A2.</text>
</comment>
<protein>
    <recommendedName>
        <fullName evidence="8 9">Ribosomal RNA-processing protein 8</fullName>
        <ecNumber evidence="9">2.1.1.-</ecNumber>
    </recommendedName>
</protein>
<dbReference type="InterPro" id="IPR042036">
    <property type="entry name" value="RRP8_N"/>
</dbReference>
<organism evidence="11 12">
    <name type="scientific">Hypsizygus marmoreus</name>
    <name type="common">White beech mushroom</name>
    <name type="synonym">Agaricus marmoreus</name>
    <dbReference type="NCBI Taxonomy" id="39966"/>
    <lineage>
        <taxon>Eukaryota</taxon>
        <taxon>Fungi</taxon>
        <taxon>Dikarya</taxon>
        <taxon>Basidiomycota</taxon>
        <taxon>Agaricomycotina</taxon>
        <taxon>Agaricomycetes</taxon>
        <taxon>Agaricomycetidae</taxon>
        <taxon>Agaricales</taxon>
        <taxon>Tricholomatineae</taxon>
        <taxon>Lyophyllaceae</taxon>
        <taxon>Hypsizygus</taxon>
    </lineage>
</organism>
<dbReference type="AlphaFoldDB" id="A0A369JR70"/>
<proteinExistence type="inferred from homology"/>
<evidence type="ECO:0000256" key="2">
    <source>
        <dbReference type="ARBA" id="ARBA00006301"/>
    </source>
</evidence>
<evidence type="ECO:0000313" key="12">
    <source>
        <dbReference type="Proteomes" id="UP000076154"/>
    </source>
</evidence>
<dbReference type="Proteomes" id="UP000076154">
    <property type="component" value="Unassembled WGS sequence"/>
</dbReference>
<evidence type="ECO:0000256" key="5">
    <source>
        <dbReference type="ARBA" id="ARBA00022679"/>
    </source>
</evidence>
<keyword evidence="5 9" id="KW-0808">Transferase</keyword>
<dbReference type="Gene3D" id="3.40.50.150">
    <property type="entry name" value="Vaccinia Virus protein VP39"/>
    <property type="match status" value="1"/>
</dbReference>
<dbReference type="Pfam" id="PF05148">
    <property type="entry name" value="Methyltransf_8"/>
    <property type="match status" value="1"/>
</dbReference>
<dbReference type="InterPro" id="IPR007823">
    <property type="entry name" value="RRP8"/>
</dbReference>
<dbReference type="Gene3D" id="1.10.10.2150">
    <property type="entry name" value="Ribosomal RNA-processing protein 8, N-terminal domain"/>
    <property type="match status" value="1"/>
</dbReference>
<evidence type="ECO:0000256" key="6">
    <source>
        <dbReference type="ARBA" id="ARBA00022691"/>
    </source>
</evidence>
<keyword evidence="12" id="KW-1185">Reference proteome</keyword>
<feature type="compositionally biased region" description="Polar residues" evidence="10">
    <location>
        <begin position="54"/>
        <end position="75"/>
    </location>
</feature>
<dbReference type="STRING" id="39966.A0A369JR70"/>
<dbReference type="OrthoDB" id="10258825at2759"/>
<comment type="similarity">
    <text evidence="2 9">Belongs to the methyltransferase superfamily. RRP8 family.</text>
</comment>
<accession>A0A369JR70</accession>
<keyword evidence="3 9" id="KW-0698">rRNA processing</keyword>
<evidence type="ECO:0000256" key="8">
    <source>
        <dbReference type="ARBA" id="ARBA00076672"/>
    </source>
</evidence>